<sequence length="131" mass="14448">MQTRKTISRAVLVIYIIAVAIACFSRFNSGIDLSSEWFGIPKDKIVHFAMFLPYPVLMYMAFYQTGHKPAYLVLFLCAIIAVGGILAGTTELIQGLLAYRSADINDFRADCLGILTGSILTTAYSAIAKKW</sequence>
<protein>
    <submittedName>
        <fullName evidence="3">VanZ family protein</fullName>
    </submittedName>
</protein>
<dbReference type="PROSITE" id="PS51257">
    <property type="entry name" value="PROKAR_LIPOPROTEIN"/>
    <property type="match status" value="1"/>
</dbReference>
<dbReference type="AlphaFoldDB" id="A0A9D9IP14"/>
<reference evidence="3" key="1">
    <citation type="submission" date="2020-10" db="EMBL/GenBank/DDBJ databases">
        <authorList>
            <person name="Gilroy R."/>
        </authorList>
    </citation>
    <scope>NUCLEOTIDE SEQUENCE</scope>
    <source>
        <strain evidence="3">B1-13419</strain>
    </source>
</reference>
<dbReference type="Proteomes" id="UP000823757">
    <property type="component" value="Unassembled WGS sequence"/>
</dbReference>
<organism evidence="3 4">
    <name type="scientific">Candidatus Cryptobacteroides faecigallinarum</name>
    <dbReference type="NCBI Taxonomy" id="2840763"/>
    <lineage>
        <taxon>Bacteria</taxon>
        <taxon>Pseudomonadati</taxon>
        <taxon>Bacteroidota</taxon>
        <taxon>Bacteroidia</taxon>
        <taxon>Bacteroidales</taxon>
        <taxon>Candidatus Cryptobacteroides</taxon>
    </lineage>
</organism>
<dbReference type="Pfam" id="PF04892">
    <property type="entry name" value="VanZ"/>
    <property type="match status" value="1"/>
</dbReference>
<accession>A0A9D9IP14</accession>
<evidence type="ECO:0000313" key="4">
    <source>
        <dbReference type="Proteomes" id="UP000823757"/>
    </source>
</evidence>
<evidence type="ECO:0000256" key="1">
    <source>
        <dbReference type="SAM" id="Phobius"/>
    </source>
</evidence>
<reference evidence="3" key="2">
    <citation type="journal article" date="2021" name="PeerJ">
        <title>Extensive microbial diversity within the chicken gut microbiome revealed by metagenomics and culture.</title>
        <authorList>
            <person name="Gilroy R."/>
            <person name="Ravi A."/>
            <person name="Getino M."/>
            <person name="Pursley I."/>
            <person name="Horton D.L."/>
            <person name="Alikhan N.F."/>
            <person name="Baker D."/>
            <person name="Gharbi K."/>
            <person name="Hall N."/>
            <person name="Watson M."/>
            <person name="Adriaenssens E.M."/>
            <person name="Foster-Nyarko E."/>
            <person name="Jarju S."/>
            <person name="Secka A."/>
            <person name="Antonio M."/>
            <person name="Oren A."/>
            <person name="Chaudhuri R.R."/>
            <person name="La Ragione R."/>
            <person name="Hildebrand F."/>
            <person name="Pallen M.J."/>
        </authorList>
    </citation>
    <scope>NUCLEOTIDE SEQUENCE</scope>
    <source>
        <strain evidence="3">B1-13419</strain>
    </source>
</reference>
<feature type="transmembrane region" description="Helical" evidence="1">
    <location>
        <begin position="7"/>
        <end position="25"/>
    </location>
</feature>
<gene>
    <name evidence="3" type="ORF">IAB91_08440</name>
</gene>
<proteinExistence type="predicted"/>
<dbReference type="EMBL" id="JADIMD010000122">
    <property type="protein sequence ID" value="MBO8475301.1"/>
    <property type="molecule type" value="Genomic_DNA"/>
</dbReference>
<dbReference type="InterPro" id="IPR006976">
    <property type="entry name" value="VanZ-like"/>
</dbReference>
<evidence type="ECO:0000259" key="2">
    <source>
        <dbReference type="Pfam" id="PF04892"/>
    </source>
</evidence>
<comment type="caution">
    <text evidence="3">The sequence shown here is derived from an EMBL/GenBank/DDBJ whole genome shotgun (WGS) entry which is preliminary data.</text>
</comment>
<keyword evidence="1" id="KW-0472">Membrane</keyword>
<keyword evidence="1" id="KW-1133">Transmembrane helix</keyword>
<feature type="transmembrane region" description="Helical" evidence="1">
    <location>
        <begin position="45"/>
        <end position="63"/>
    </location>
</feature>
<dbReference type="PANTHER" id="PTHR28008:SF1">
    <property type="entry name" value="DOMAIN PROTEIN, PUTATIVE (AFU_ORTHOLOGUE AFUA_3G10980)-RELATED"/>
    <property type="match status" value="1"/>
</dbReference>
<name>A0A9D9IP14_9BACT</name>
<feature type="transmembrane region" description="Helical" evidence="1">
    <location>
        <begin position="70"/>
        <end position="87"/>
    </location>
</feature>
<feature type="transmembrane region" description="Helical" evidence="1">
    <location>
        <begin position="107"/>
        <end position="127"/>
    </location>
</feature>
<dbReference type="NCBIfam" id="NF037970">
    <property type="entry name" value="vanZ_1"/>
    <property type="match status" value="1"/>
</dbReference>
<evidence type="ECO:0000313" key="3">
    <source>
        <dbReference type="EMBL" id="MBO8475301.1"/>
    </source>
</evidence>
<dbReference type="PANTHER" id="PTHR28008">
    <property type="entry name" value="DOMAIN PROTEIN, PUTATIVE (AFU_ORTHOLOGUE AFUA_3G10980)-RELATED"/>
    <property type="match status" value="1"/>
</dbReference>
<keyword evidence="1" id="KW-0812">Transmembrane</keyword>
<feature type="domain" description="VanZ-like" evidence="2">
    <location>
        <begin position="42"/>
        <end position="121"/>
    </location>
</feature>